<dbReference type="InterPro" id="IPR002734">
    <property type="entry name" value="RibDG_C"/>
</dbReference>
<dbReference type="Proteomes" id="UP001138997">
    <property type="component" value="Unassembled WGS sequence"/>
</dbReference>
<accession>A0A9X1STH1</accession>
<dbReference type="EMBL" id="JAJOMB010000006">
    <property type="protein sequence ID" value="MCD5311874.1"/>
    <property type="molecule type" value="Genomic_DNA"/>
</dbReference>
<dbReference type="InterPro" id="IPR050765">
    <property type="entry name" value="Riboflavin_Biosynth_HTPR"/>
</dbReference>
<gene>
    <name evidence="2" type="ORF">LR394_13270</name>
</gene>
<evidence type="ECO:0000259" key="1">
    <source>
        <dbReference type="Pfam" id="PF01872"/>
    </source>
</evidence>
<sequence length="182" mass="20111">MLIYSMGVSVDGFVKDRQGNFAWLPVTDDRFRYSLEQVSELGCYLLGRRLYEDMLVWENDPAMRTDADRTAFAEVWSALPKVVFSRTLTSVQGNARLAQGTVAEEVAAALGASDQKVSIGGPDLAGQAIELGLVEEFHIVRYPLLVGGGTPYLPAVAKNVPLRLAETRTFEQGVVYEFYQRA</sequence>
<dbReference type="Gene3D" id="3.40.430.10">
    <property type="entry name" value="Dihydrofolate Reductase, subunit A"/>
    <property type="match status" value="1"/>
</dbReference>
<evidence type="ECO:0000313" key="3">
    <source>
        <dbReference type="Proteomes" id="UP001138997"/>
    </source>
</evidence>
<protein>
    <submittedName>
        <fullName evidence="2">Dihydrofolate reductase family protein</fullName>
    </submittedName>
</protein>
<reference evidence="2" key="1">
    <citation type="submission" date="2021-11" db="EMBL/GenBank/DDBJ databases">
        <title>Streptomyces corallinus and Kineosporia corallina sp. nov., two new coral-derived marine actinobacteria.</title>
        <authorList>
            <person name="Buangrab K."/>
            <person name="Sutthacheep M."/>
            <person name="Yeemin T."/>
            <person name="Harunari E."/>
            <person name="Igarashi Y."/>
            <person name="Sripreechasak P."/>
            <person name="Kanchanasin P."/>
            <person name="Tanasupawat S."/>
            <person name="Phongsopitanun W."/>
        </authorList>
    </citation>
    <scope>NUCLEOTIDE SEQUENCE</scope>
    <source>
        <strain evidence="2">JCM 31032</strain>
    </source>
</reference>
<dbReference type="RefSeq" id="WP_231441521.1">
    <property type="nucleotide sequence ID" value="NZ_JAJOMB010000006.1"/>
</dbReference>
<organism evidence="2 3">
    <name type="scientific">Kineosporia babensis</name>
    <dbReference type="NCBI Taxonomy" id="499548"/>
    <lineage>
        <taxon>Bacteria</taxon>
        <taxon>Bacillati</taxon>
        <taxon>Actinomycetota</taxon>
        <taxon>Actinomycetes</taxon>
        <taxon>Kineosporiales</taxon>
        <taxon>Kineosporiaceae</taxon>
        <taxon>Kineosporia</taxon>
    </lineage>
</organism>
<dbReference type="AlphaFoldDB" id="A0A9X1STH1"/>
<comment type="caution">
    <text evidence="2">The sequence shown here is derived from an EMBL/GenBank/DDBJ whole genome shotgun (WGS) entry which is preliminary data.</text>
</comment>
<name>A0A9X1STH1_9ACTN</name>
<proteinExistence type="predicted"/>
<keyword evidence="3" id="KW-1185">Reference proteome</keyword>
<dbReference type="InterPro" id="IPR024072">
    <property type="entry name" value="DHFR-like_dom_sf"/>
</dbReference>
<dbReference type="GO" id="GO:0009231">
    <property type="term" value="P:riboflavin biosynthetic process"/>
    <property type="evidence" value="ECO:0007669"/>
    <property type="project" value="InterPro"/>
</dbReference>
<feature type="domain" description="Bacterial bifunctional deaminase-reductase C-terminal" evidence="1">
    <location>
        <begin position="2"/>
        <end position="176"/>
    </location>
</feature>
<evidence type="ECO:0000313" key="2">
    <source>
        <dbReference type="EMBL" id="MCD5311874.1"/>
    </source>
</evidence>
<dbReference type="GO" id="GO:0008703">
    <property type="term" value="F:5-amino-6-(5-phosphoribosylamino)uracil reductase activity"/>
    <property type="evidence" value="ECO:0007669"/>
    <property type="project" value="InterPro"/>
</dbReference>
<dbReference type="PANTHER" id="PTHR38011:SF11">
    <property type="entry name" value="2,5-DIAMINO-6-RIBOSYLAMINO-4(3H)-PYRIMIDINONE 5'-PHOSPHATE REDUCTASE"/>
    <property type="match status" value="1"/>
</dbReference>
<dbReference type="PANTHER" id="PTHR38011">
    <property type="entry name" value="DIHYDROFOLATE REDUCTASE FAMILY PROTEIN (AFU_ORTHOLOGUE AFUA_8G06820)"/>
    <property type="match status" value="1"/>
</dbReference>
<dbReference type="SUPFAM" id="SSF53597">
    <property type="entry name" value="Dihydrofolate reductase-like"/>
    <property type="match status" value="1"/>
</dbReference>
<dbReference type="Pfam" id="PF01872">
    <property type="entry name" value="RibD_C"/>
    <property type="match status" value="1"/>
</dbReference>